<evidence type="ECO:0008006" key="3">
    <source>
        <dbReference type="Google" id="ProtNLM"/>
    </source>
</evidence>
<comment type="caution">
    <text evidence="1">The sequence shown here is derived from an EMBL/GenBank/DDBJ whole genome shotgun (WGS) entry which is preliminary data.</text>
</comment>
<dbReference type="EMBL" id="BAABLV010000017">
    <property type="protein sequence ID" value="GAA4894706.1"/>
    <property type="molecule type" value="Genomic_DNA"/>
</dbReference>
<name>A0ABP9F671_9ACTN</name>
<sequence length="105" mass="10670">MSVEFEPSTWDRGGSAVAEEAASFASRARSALGGMSTDALGCNGNGTLMDAAFAILFPAAIGAFAETADGLATGFDNIGLAMQDMGDAYRGIEVLNAEEAREAGL</sequence>
<reference evidence="2" key="1">
    <citation type="journal article" date="2019" name="Int. J. Syst. Evol. Microbiol.">
        <title>The Global Catalogue of Microorganisms (GCM) 10K type strain sequencing project: providing services to taxonomists for standard genome sequencing and annotation.</title>
        <authorList>
            <consortium name="The Broad Institute Genomics Platform"/>
            <consortium name="The Broad Institute Genome Sequencing Center for Infectious Disease"/>
            <person name="Wu L."/>
            <person name="Ma J."/>
        </authorList>
    </citation>
    <scope>NUCLEOTIDE SEQUENCE [LARGE SCALE GENOMIC DNA]</scope>
    <source>
        <strain evidence="2">JCM 19125</strain>
    </source>
</reference>
<proteinExistence type="predicted"/>
<gene>
    <name evidence="1" type="ORF">GCM10025789_10050</name>
</gene>
<dbReference type="Proteomes" id="UP001501521">
    <property type="component" value="Unassembled WGS sequence"/>
</dbReference>
<protein>
    <recommendedName>
        <fullName evidence="3">ESX-1 secretion-associated protein</fullName>
    </recommendedName>
</protein>
<evidence type="ECO:0000313" key="2">
    <source>
        <dbReference type="Proteomes" id="UP001501521"/>
    </source>
</evidence>
<accession>A0ABP9F671</accession>
<dbReference type="RefSeq" id="WP_345579905.1">
    <property type="nucleotide sequence ID" value="NZ_BAABLV010000017.1"/>
</dbReference>
<organism evidence="1 2">
    <name type="scientific">Tessaracoccus lubricantis</name>
    <dbReference type="NCBI Taxonomy" id="545543"/>
    <lineage>
        <taxon>Bacteria</taxon>
        <taxon>Bacillati</taxon>
        <taxon>Actinomycetota</taxon>
        <taxon>Actinomycetes</taxon>
        <taxon>Propionibacteriales</taxon>
        <taxon>Propionibacteriaceae</taxon>
        <taxon>Tessaracoccus</taxon>
    </lineage>
</organism>
<keyword evidence="2" id="KW-1185">Reference proteome</keyword>
<evidence type="ECO:0000313" key="1">
    <source>
        <dbReference type="EMBL" id="GAA4894706.1"/>
    </source>
</evidence>